<keyword evidence="1" id="KW-0732">Signal</keyword>
<gene>
    <name evidence="2" type="ORF">K443DRAFT_650142</name>
</gene>
<dbReference type="OrthoDB" id="3058140at2759"/>
<keyword evidence="3" id="KW-1185">Reference proteome</keyword>
<dbReference type="Gene3D" id="1.10.287.700">
    <property type="entry name" value="Helix hairpin bin"/>
    <property type="match status" value="1"/>
</dbReference>
<proteinExistence type="predicted"/>
<evidence type="ECO:0000256" key="1">
    <source>
        <dbReference type="SAM" id="SignalP"/>
    </source>
</evidence>
<sequence length="255" mass="27120">MPRAGLVSLIFFFLCVGLASSAPVPERISSNIQSFAAGYDHDLDIRFLDFGLLEGRDNMFDERDLDLLDDELYARNITPHTEQLYRRTSIGAKIKHAFQKFGQKVKSGFQKAGAAIKKGFQKVGQKIKSGFQKAGTAIKKGFQKFAGAAMKKGFQKVGQFIKTTGAKIAKFGLKVVSAAAGVLGTVARFIPGVGSGLSAAFKGVSKGADAASNAIHANLGKKLEKGMKVMNIIEDPIGAGLSAAAKGIAKKAKHR</sequence>
<feature type="signal peptide" evidence="1">
    <location>
        <begin position="1"/>
        <end position="21"/>
    </location>
</feature>
<dbReference type="EMBL" id="KN838574">
    <property type="protein sequence ID" value="KIK03996.1"/>
    <property type="molecule type" value="Genomic_DNA"/>
</dbReference>
<name>A0A0C9XGJ3_9AGAR</name>
<dbReference type="HOGENOM" id="CLU_071335_0_0_1"/>
<evidence type="ECO:0000313" key="3">
    <source>
        <dbReference type="Proteomes" id="UP000054477"/>
    </source>
</evidence>
<dbReference type="Proteomes" id="UP000054477">
    <property type="component" value="Unassembled WGS sequence"/>
</dbReference>
<dbReference type="AlphaFoldDB" id="A0A0C9XGJ3"/>
<protein>
    <submittedName>
        <fullName evidence="2">Uncharacterized protein</fullName>
    </submittedName>
</protein>
<accession>A0A0C9XGJ3</accession>
<organism evidence="2 3">
    <name type="scientific">Laccaria amethystina LaAM-08-1</name>
    <dbReference type="NCBI Taxonomy" id="1095629"/>
    <lineage>
        <taxon>Eukaryota</taxon>
        <taxon>Fungi</taxon>
        <taxon>Dikarya</taxon>
        <taxon>Basidiomycota</taxon>
        <taxon>Agaricomycotina</taxon>
        <taxon>Agaricomycetes</taxon>
        <taxon>Agaricomycetidae</taxon>
        <taxon>Agaricales</taxon>
        <taxon>Agaricineae</taxon>
        <taxon>Hydnangiaceae</taxon>
        <taxon>Laccaria</taxon>
    </lineage>
</organism>
<reference evidence="3" key="2">
    <citation type="submission" date="2015-01" db="EMBL/GenBank/DDBJ databases">
        <title>Evolutionary Origins and Diversification of the Mycorrhizal Mutualists.</title>
        <authorList>
            <consortium name="DOE Joint Genome Institute"/>
            <consortium name="Mycorrhizal Genomics Consortium"/>
            <person name="Kohler A."/>
            <person name="Kuo A."/>
            <person name="Nagy L.G."/>
            <person name="Floudas D."/>
            <person name="Copeland A."/>
            <person name="Barry K.W."/>
            <person name="Cichocki N."/>
            <person name="Veneault-Fourrey C."/>
            <person name="LaButti K."/>
            <person name="Lindquist E.A."/>
            <person name="Lipzen A."/>
            <person name="Lundell T."/>
            <person name="Morin E."/>
            <person name="Murat C."/>
            <person name="Riley R."/>
            <person name="Ohm R."/>
            <person name="Sun H."/>
            <person name="Tunlid A."/>
            <person name="Henrissat B."/>
            <person name="Grigoriev I.V."/>
            <person name="Hibbett D.S."/>
            <person name="Martin F."/>
        </authorList>
    </citation>
    <scope>NUCLEOTIDE SEQUENCE [LARGE SCALE GENOMIC DNA]</scope>
    <source>
        <strain evidence="3">LaAM-08-1</strain>
    </source>
</reference>
<evidence type="ECO:0000313" key="2">
    <source>
        <dbReference type="EMBL" id="KIK03996.1"/>
    </source>
</evidence>
<reference evidence="2 3" key="1">
    <citation type="submission" date="2014-04" db="EMBL/GenBank/DDBJ databases">
        <authorList>
            <consortium name="DOE Joint Genome Institute"/>
            <person name="Kuo A."/>
            <person name="Kohler A."/>
            <person name="Nagy L.G."/>
            <person name="Floudas D."/>
            <person name="Copeland A."/>
            <person name="Barry K.W."/>
            <person name="Cichocki N."/>
            <person name="Veneault-Fourrey C."/>
            <person name="LaButti K."/>
            <person name="Lindquist E.A."/>
            <person name="Lipzen A."/>
            <person name="Lundell T."/>
            <person name="Morin E."/>
            <person name="Murat C."/>
            <person name="Sun H."/>
            <person name="Tunlid A."/>
            <person name="Henrissat B."/>
            <person name="Grigoriev I.V."/>
            <person name="Hibbett D.S."/>
            <person name="Martin F."/>
            <person name="Nordberg H.P."/>
            <person name="Cantor M.N."/>
            <person name="Hua S.X."/>
        </authorList>
    </citation>
    <scope>NUCLEOTIDE SEQUENCE [LARGE SCALE GENOMIC DNA]</scope>
    <source>
        <strain evidence="2 3">LaAM-08-1</strain>
    </source>
</reference>
<feature type="chain" id="PRO_5002205802" evidence="1">
    <location>
        <begin position="22"/>
        <end position="255"/>
    </location>
</feature>